<evidence type="ECO:0000313" key="8">
    <source>
        <dbReference type="Proteomes" id="UP001055712"/>
    </source>
</evidence>
<dbReference type="Proteomes" id="UP001055712">
    <property type="component" value="Unassembled WGS sequence"/>
</dbReference>
<dbReference type="FunFam" id="2.160.10.10:FF:000025">
    <property type="entry name" value="Hexapeptide-repeat containing-acetyltransferase"/>
    <property type="match status" value="1"/>
</dbReference>
<dbReference type="Pfam" id="PF12464">
    <property type="entry name" value="Mac"/>
    <property type="match status" value="1"/>
</dbReference>
<organism evidence="7 8">
    <name type="scientific">Chlorella vulgaris</name>
    <name type="common">Green alga</name>
    <dbReference type="NCBI Taxonomy" id="3077"/>
    <lineage>
        <taxon>Eukaryota</taxon>
        <taxon>Viridiplantae</taxon>
        <taxon>Chlorophyta</taxon>
        <taxon>core chlorophytes</taxon>
        <taxon>Trebouxiophyceae</taxon>
        <taxon>Chlorellales</taxon>
        <taxon>Chlorellaceae</taxon>
        <taxon>Chlorella clade</taxon>
        <taxon>Chlorella</taxon>
    </lineage>
</organism>
<dbReference type="GO" id="GO:0015031">
    <property type="term" value="P:protein transport"/>
    <property type="evidence" value="ECO:0007669"/>
    <property type="project" value="InterPro"/>
</dbReference>
<sequence>MPPKDAPPFQDELMKVAEALRSKGGIECRSGVLGGERVELFRAKDFVRWVQAHPEKCAPAATGAGKPLEGVELAKNLGQQLLRRRLALQVDRLNKKPMPGGKRLVKFPRKLTLLPPEQASTFAEEGFLVWLYERPTSAWTYVWTALIPLVVLGACMFPLAPNWMKVGVFYLSAGLLMFLLGMLLLRGVVAAVTWIASGRTLWLLPTILAEDVPIRQLLKPLVSFEGPSEGSSKWANHPLTRAGVAVAMGAVLYVLHSHSPGTAAITTEAGRYKDDLMDWLGLQRDGYERIGNGSAAANATAAAASAGNATAETAGPEEAAAWGADEEDVAADAAALDEDGGEDGQGFTSVSTRSTALRPCLPQSHTRNRMIPPGHVAGIRAPVAAGDTSHKEKLLRCEPYDACDPELVDDRIKCRKLLHQLNTALPYDDGAGRAAVLQDLLGSYDKEAPPWIEPPFFCDFGYNIHLGSNFYCNFNCVFLDCGPIRIGDRVLLGPAVQLYPVGHDIDPAARSGVHGLEHAKPIVIGDDVWIGGGAIVMQGITIGTGSTVAAGAVVTKDVEPYTVVAGSPARLIRRLPRPDGDKPGTASATLTAATDGTTGGGVASRGHNGAAGSQ</sequence>
<keyword evidence="3" id="KW-0012">Acyltransferase</keyword>
<proteinExistence type="inferred from homology"/>
<reference evidence="7" key="2">
    <citation type="submission" date="2020-11" db="EMBL/GenBank/DDBJ databases">
        <authorList>
            <person name="Cecchin M."/>
            <person name="Marcolungo L."/>
            <person name="Rossato M."/>
            <person name="Girolomoni L."/>
            <person name="Cosentino E."/>
            <person name="Cuine S."/>
            <person name="Li-Beisson Y."/>
            <person name="Delledonne M."/>
            <person name="Ballottari M."/>
        </authorList>
    </citation>
    <scope>NUCLEOTIDE SEQUENCE</scope>
    <source>
        <strain evidence="7">211/11P</strain>
        <tissue evidence="7">Whole cell</tissue>
    </source>
</reference>
<dbReference type="GO" id="GO:0016407">
    <property type="term" value="F:acetyltransferase activity"/>
    <property type="evidence" value="ECO:0007669"/>
    <property type="project" value="InterPro"/>
</dbReference>
<comment type="similarity">
    <text evidence="1">Belongs to the transferase hexapeptide repeat family.</text>
</comment>
<keyword evidence="5" id="KW-0812">Transmembrane</keyword>
<dbReference type="Pfam" id="PF03839">
    <property type="entry name" value="Sec62"/>
    <property type="match status" value="1"/>
</dbReference>
<evidence type="ECO:0000256" key="1">
    <source>
        <dbReference type="ARBA" id="ARBA00007274"/>
    </source>
</evidence>
<evidence type="ECO:0000256" key="2">
    <source>
        <dbReference type="ARBA" id="ARBA00022679"/>
    </source>
</evidence>
<keyword evidence="5" id="KW-1133">Transmembrane helix</keyword>
<dbReference type="PANTHER" id="PTHR23416:SF23">
    <property type="entry name" value="ACETYLTRANSFERASE C18B11.09C-RELATED"/>
    <property type="match status" value="1"/>
</dbReference>
<dbReference type="GO" id="GO:0005789">
    <property type="term" value="C:endoplasmic reticulum membrane"/>
    <property type="evidence" value="ECO:0007669"/>
    <property type="project" value="InterPro"/>
</dbReference>
<feature type="transmembrane region" description="Helical" evidence="5">
    <location>
        <begin position="138"/>
        <end position="160"/>
    </location>
</feature>
<feature type="region of interest" description="Disordered" evidence="4">
    <location>
        <begin position="574"/>
        <end position="614"/>
    </location>
</feature>
<comment type="caution">
    <text evidence="7">The sequence shown here is derived from an EMBL/GenBank/DDBJ whole genome shotgun (WGS) entry which is preliminary data.</text>
</comment>
<evidence type="ECO:0000256" key="5">
    <source>
        <dbReference type="SAM" id="Phobius"/>
    </source>
</evidence>
<accession>A0A9D4TUB5</accession>
<dbReference type="Pfam" id="PF14602">
    <property type="entry name" value="Hexapep_2"/>
    <property type="match status" value="1"/>
</dbReference>
<evidence type="ECO:0000256" key="4">
    <source>
        <dbReference type="SAM" id="MobiDB-lite"/>
    </source>
</evidence>
<dbReference type="EMBL" id="SIDB01000004">
    <property type="protein sequence ID" value="KAI3433795.1"/>
    <property type="molecule type" value="Genomic_DNA"/>
</dbReference>
<dbReference type="InterPro" id="IPR018357">
    <property type="entry name" value="Hexapep_transf_CS"/>
</dbReference>
<dbReference type="SUPFAM" id="SSF51161">
    <property type="entry name" value="Trimeric LpxA-like enzymes"/>
    <property type="match status" value="1"/>
</dbReference>
<dbReference type="CDD" id="cd03357">
    <property type="entry name" value="LbH_MAT_GAT"/>
    <property type="match status" value="1"/>
</dbReference>
<dbReference type="InterPro" id="IPR051159">
    <property type="entry name" value="Hexapeptide_acetyltransf"/>
</dbReference>
<dbReference type="AlphaFoldDB" id="A0A9D4TUB5"/>
<dbReference type="PANTHER" id="PTHR23416">
    <property type="entry name" value="SIALIC ACID SYNTHASE-RELATED"/>
    <property type="match status" value="1"/>
</dbReference>
<dbReference type="InterPro" id="IPR011004">
    <property type="entry name" value="Trimer_LpxA-like_sf"/>
</dbReference>
<dbReference type="GO" id="GO:0008374">
    <property type="term" value="F:O-acyltransferase activity"/>
    <property type="evidence" value="ECO:0007669"/>
    <property type="project" value="TreeGrafter"/>
</dbReference>
<dbReference type="OrthoDB" id="25818at2759"/>
<feature type="compositionally biased region" description="Low complexity" evidence="4">
    <location>
        <begin position="584"/>
        <end position="596"/>
    </location>
</feature>
<name>A0A9D4TUB5_CHLVU</name>
<reference evidence="7" key="1">
    <citation type="journal article" date="2019" name="Plant J.">
        <title>Chlorella vulgaris genome assembly and annotation reveals the molecular basis for metabolic acclimation to high light conditions.</title>
        <authorList>
            <person name="Cecchin M."/>
            <person name="Marcolungo L."/>
            <person name="Rossato M."/>
            <person name="Girolomoni L."/>
            <person name="Cosentino E."/>
            <person name="Cuine S."/>
            <person name="Li-Beisson Y."/>
            <person name="Delledonne M."/>
            <person name="Ballottari M."/>
        </authorList>
    </citation>
    <scope>NUCLEOTIDE SEQUENCE</scope>
    <source>
        <strain evidence="7">211/11P</strain>
    </source>
</reference>
<feature type="transmembrane region" description="Helical" evidence="5">
    <location>
        <begin position="167"/>
        <end position="196"/>
    </location>
</feature>
<dbReference type="InterPro" id="IPR001451">
    <property type="entry name" value="Hexapep"/>
</dbReference>
<keyword evidence="2" id="KW-0808">Transferase</keyword>
<evidence type="ECO:0000256" key="3">
    <source>
        <dbReference type="ARBA" id="ARBA00023315"/>
    </source>
</evidence>
<protein>
    <recommendedName>
        <fullName evidence="6">Maltose/galactoside acetyltransferase domain-containing protein</fullName>
    </recommendedName>
</protein>
<feature type="domain" description="Maltose/galactoside acetyltransferase" evidence="6">
    <location>
        <begin position="391"/>
        <end position="446"/>
    </location>
</feature>
<gene>
    <name evidence="7" type="ORF">D9Q98_003600</name>
</gene>
<dbReference type="Gene3D" id="2.160.10.10">
    <property type="entry name" value="Hexapeptide repeat proteins"/>
    <property type="match status" value="1"/>
</dbReference>
<keyword evidence="5" id="KW-0472">Membrane</keyword>
<dbReference type="SMART" id="SM01266">
    <property type="entry name" value="Mac"/>
    <property type="match status" value="1"/>
</dbReference>
<evidence type="ECO:0000313" key="7">
    <source>
        <dbReference type="EMBL" id="KAI3433795.1"/>
    </source>
</evidence>
<dbReference type="InterPro" id="IPR004728">
    <property type="entry name" value="Sec62"/>
</dbReference>
<keyword evidence="8" id="KW-1185">Reference proteome</keyword>
<evidence type="ECO:0000259" key="6">
    <source>
        <dbReference type="SMART" id="SM01266"/>
    </source>
</evidence>
<dbReference type="InterPro" id="IPR024688">
    <property type="entry name" value="Mac_dom"/>
</dbReference>
<dbReference type="PROSITE" id="PS00101">
    <property type="entry name" value="HEXAPEP_TRANSFERASES"/>
    <property type="match status" value="1"/>
</dbReference>